<accession>A0A1W9YNJ3</accession>
<dbReference type="Proteomes" id="UP000192366">
    <property type="component" value="Unassembled WGS sequence"/>
</dbReference>
<reference evidence="2 3" key="1">
    <citation type="submission" date="2017-02" db="EMBL/GenBank/DDBJ databases">
        <title>The new phylogeny of genus Mycobacterium.</title>
        <authorList>
            <person name="Tortoli E."/>
            <person name="Trovato A."/>
            <person name="Cirillo D.M."/>
        </authorList>
    </citation>
    <scope>NUCLEOTIDE SEQUENCE [LARGE SCALE GENOMIC DNA]</scope>
    <source>
        <strain evidence="2 3">DSM 45578</strain>
    </source>
</reference>
<feature type="region of interest" description="Disordered" evidence="1">
    <location>
        <begin position="134"/>
        <end position="160"/>
    </location>
</feature>
<protein>
    <submittedName>
        <fullName evidence="2">Uncharacterized protein</fullName>
    </submittedName>
</protein>
<gene>
    <name evidence="2" type="ORF">BST17_27645</name>
</gene>
<dbReference type="AlphaFoldDB" id="A0A1W9YNJ3"/>
<dbReference type="InterPro" id="IPR049709">
    <property type="entry name" value="IniB-like_N"/>
</dbReference>
<organism evidence="2 3">
    <name type="scientific">Mycolicibacterium bacteremicum</name>
    <name type="common">Mycobacterium bacteremicum</name>
    <dbReference type="NCBI Taxonomy" id="564198"/>
    <lineage>
        <taxon>Bacteria</taxon>
        <taxon>Bacillati</taxon>
        <taxon>Actinomycetota</taxon>
        <taxon>Actinomycetes</taxon>
        <taxon>Mycobacteriales</taxon>
        <taxon>Mycobacteriaceae</taxon>
        <taxon>Mycolicibacterium</taxon>
    </lineage>
</organism>
<comment type="caution">
    <text evidence="2">The sequence shown here is derived from an EMBL/GenBank/DDBJ whole genome shotgun (WGS) entry which is preliminary data.</text>
</comment>
<dbReference type="STRING" id="564198.BST17_27645"/>
<evidence type="ECO:0000256" key="1">
    <source>
        <dbReference type="SAM" id="MobiDB-lite"/>
    </source>
</evidence>
<dbReference type="NCBIfam" id="NF038176">
    <property type="entry name" value="Rv0340_fam"/>
    <property type="match status" value="1"/>
</dbReference>
<name>A0A1W9YNJ3_MYCBA</name>
<sequence>MSNSLLDFVMAVVRDPDVAAHYAADPAQAIAAAGLTDVTTADVNQLIPVVSETVAPAADANVWATGAATAAFDAFGIDDALPVSVDDLHDLDVPAVVDTAQGFDDAGSTLDDVFAAHDIPVSPVIEDAPVTDPVFEPEPAAWSAPEQPVDPGHPDFDIFD</sequence>
<proteinExistence type="predicted"/>
<dbReference type="NCBIfam" id="NF038175">
    <property type="entry name" value="IniB_NTERM"/>
    <property type="match status" value="1"/>
</dbReference>
<evidence type="ECO:0000313" key="2">
    <source>
        <dbReference type="EMBL" id="ORA01579.1"/>
    </source>
</evidence>
<keyword evidence="3" id="KW-1185">Reference proteome</keyword>
<dbReference type="EMBL" id="MVHJ01000047">
    <property type="protein sequence ID" value="ORA01579.1"/>
    <property type="molecule type" value="Genomic_DNA"/>
</dbReference>
<evidence type="ECO:0000313" key="3">
    <source>
        <dbReference type="Proteomes" id="UP000192366"/>
    </source>
</evidence>
<dbReference type="OrthoDB" id="4732941at2"/>
<dbReference type="RefSeq" id="WP_083062200.1">
    <property type="nucleotide sequence ID" value="NZ_JACKVM010000008.1"/>
</dbReference>